<dbReference type="PROSITE" id="PS51318">
    <property type="entry name" value="TAT"/>
    <property type="match status" value="1"/>
</dbReference>
<protein>
    <submittedName>
        <fullName evidence="3">Sulfatase</fullName>
    </submittedName>
</protein>
<sequence length="481" mass="53082">MPASPVPPGLVTRRRLLLGAGGALGAGLTAACSSGAGASEAERRRAARRREAQRKGRDSRLNVLWIITDDATRRTLETMPYTMDQLVGQGVNFTNGYVAVPWCGPARASMLTGMYLHNHGCDTNKTHRAFVHKGLDQDTVATRLSAAGYVNGYFGKYMNGQAQDPAYVAPGWDRWVTLTDSDSQLNVDGTDHRLDPDGDVPDQFSADHCSEFIVDNAGHPWFAVFAPTAPHDPYTPSAEHVHDFDGVTWDPPAFNERNLGDKAPFLRSDPEQEHHKMRRIWEGKLEELRDVDDEVRELMVTLADTGQLEDTVIIMVSDNGYLLGEHRLFQKKQPYEESTGIPFVVRGPGFATGAPRALVSQVDLMPTTLAIAGLDPDAGRALDGRSMLANLRSGDWSDWRRRLLSENPKQGWAQLREGNLAYIDYYAHDAAELYDLRKDPHQMRSVPASASARAASVRSRARREVDALRGAGGLELRALEV</sequence>
<evidence type="ECO:0000256" key="1">
    <source>
        <dbReference type="SAM" id="MobiDB-lite"/>
    </source>
</evidence>
<dbReference type="PANTHER" id="PTHR43108:SF8">
    <property type="entry name" value="SD21168P"/>
    <property type="match status" value="1"/>
</dbReference>
<accession>A0ABP5LYR4</accession>
<dbReference type="PANTHER" id="PTHR43108">
    <property type="entry name" value="N-ACETYLGLUCOSAMINE-6-SULFATASE FAMILY MEMBER"/>
    <property type="match status" value="1"/>
</dbReference>
<dbReference type="InterPro" id="IPR000917">
    <property type="entry name" value="Sulfatase_N"/>
</dbReference>
<dbReference type="SUPFAM" id="SSF53649">
    <property type="entry name" value="Alkaline phosphatase-like"/>
    <property type="match status" value="1"/>
</dbReference>
<dbReference type="Proteomes" id="UP001501771">
    <property type="component" value="Unassembled WGS sequence"/>
</dbReference>
<feature type="region of interest" description="Disordered" evidence="1">
    <location>
        <begin position="35"/>
        <end position="54"/>
    </location>
</feature>
<dbReference type="EMBL" id="BAAAQR010000021">
    <property type="protein sequence ID" value="GAA2156642.1"/>
    <property type="molecule type" value="Genomic_DNA"/>
</dbReference>
<evidence type="ECO:0000259" key="2">
    <source>
        <dbReference type="Pfam" id="PF00884"/>
    </source>
</evidence>
<gene>
    <name evidence="3" type="ORF">GCM10009844_45080</name>
</gene>
<dbReference type="Pfam" id="PF00884">
    <property type="entry name" value="Sulfatase"/>
    <property type="match status" value="1"/>
</dbReference>
<dbReference type="Gene3D" id="3.40.720.10">
    <property type="entry name" value="Alkaline Phosphatase, subunit A"/>
    <property type="match status" value="1"/>
</dbReference>
<dbReference type="InterPro" id="IPR017850">
    <property type="entry name" value="Alkaline_phosphatase_core_sf"/>
</dbReference>
<feature type="compositionally biased region" description="Basic and acidic residues" evidence="1">
    <location>
        <begin position="40"/>
        <end position="54"/>
    </location>
</feature>
<proteinExistence type="predicted"/>
<organism evidence="3 4">
    <name type="scientific">Nocardioides koreensis</name>
    <dbReference type="NCBI Taxonomy" id="433651"/>
    <lineage>
        <taxon>Bacteria</taxon>
        <taxon>Bacillati</taxon>
        <taxon>Actinomycetota</taxon>
        <taxon>Actinomycetes</taxon>
        <taxon>Propionibacteriales</taxon>
        <taxon>Nocardioidaceae</taxon>
        <taxon>Nocardioides</taxon>
    </lineage>
</organism>
<reference evidence="4" key="1">
    <citation type="journal article" date="2019" name="Int. J. Syst. Evol. Microbiol.">
        <title>The Global Catalogue of Microorganisms (GCM) 10K type strain sequencing project: providing services to taxonomists for standard genome sequencing and annotation.</title>
        <authorList>
            <consortium name="The Broad Institute Genomics Platform"/>
            <consortium name="The Broad Institute Genome Sequencing Center for Infectious Disease"/>
            <person name="Wu L."/>
            <person name="Ma J."/>
        </authorList>
    </citation>
    <scope>NUCLEOTIDE SEQUENCE [LARGE SCALE GENOMIC DNA]</scope>
    <source>
        <strain evidence="4">JCM 16022</strain>
    </source>
</reference>
<dbReference type="InterPro" id="IPR006311">
    <property type="entry name" value="TAT_signal"/>
</dbReference>
<evidence type="ECO:0000313" key="4">
    <source>
        <dbReference type="Proteomes" id="UP001501771"/>
    </source>
</evidence>
<feature type="domain" description="Sulfatase N-terminal" evidence="2">
    <location>
        <begin position="62"/>
        <end position="373"/>
    </location>
</feature>
<dbReference type="RefSeq" id="WP_344158201.1">
    <property type="nucleotide sequence ID" value="NZ_BAAAQR010000021.1"/>
</dbReference>
<keyword evidence="4" id="KW-1185">Reference proteome</keyword>
<evidence type="ECO:0000313" key="3">
    <source>
        <dbReference type="EMBL" id="GAA2156642.1"/>
    </source>
</evidence>
<name>A0ABP5LYR4_9ACTN</name>
<comment type="caution">
    <text evidence="3">The sequence shown here is derived from an EMBL/GenBank/DDBJ whole genome shotgun (WGS) entry which is preliminary data.</text>
</comment>